<keyword evidence="1" id="KW-0812">Transmembrane</keyword>
<dbReference type="eggNOG" id="ENOG5031IE9">
    <property type="taxonomic scope" value="Bacteria"/>
</dbReference>
<evidence type="ECO:0000313" key="2">
    <source>
        <dbReference type="EMBL" id="KFZ27936.1"/>
    </source>
</evidence>
<proteinExistence type="predicted"/>
<evidence type="ECO:0000256" key="1">
    <source>
        <dbReference type="SAM" id="Phobius"/>
    </source>
</evidence>
<protein>
    <submittedName>
        <fullName evidence="2">Uncharacterized protein</fullName>
    </submittedName>
</protein>
<keyword evidence="1" id="KW-1133">Transmembrane helix</keyword>
<reference evidence="2 3" key="1">
    <citation type="submission" date="2014-06" db="EMBL/GenBank/DDBJ databases">
        <title>Draft genome sequence of Idiomarina sp. MCCC 1A10513.</title>
        <authorList>
            <person name="Du J."/>
            <person name="Lai Q."/>
            <person name="Shao Z."/>
        </authorList>
    </citation>
    <scope>NUCLEOTIDE SEQUENCE [LARGE SCALE GENOMIC DNA]</scope>
    <source>
        <strain evidence="2 3">MCCC 1A10513</strain>
    </source>
</reference>
<comment type="caution">
    <text evidence="2">The sequence shown here is derived from an EMBL/GenBank/DDBJ whole genome shotgun (WGS) entry which is preliminary data.</text>
</comment>
<dbReference type="AlphaFoldDB" id="A0A094J5U8"/>
<sequence length="69" mass="7791">MPLSLFLLQGLVAALLFYVLVGQHHRQPLWSMLAVLVCGILPPLNWMILVVAVGVRMWRKPAAMMTLKH</sequence>
<keyword evidence="3" id="KW-1185">Reference proteome</keyword>
<gene>
    <name evidence="2" type="ORF">IDAT_11730</name>
</gene>
<organism evidence="2 3">
    <name type="scientific">Pseudidiomarina atlantica</name>
    <dbReference type="NCBI Taxonomy" id="1517416"/>
    <lineage>
        <taxon>Bacteria</taxon>
        <taxon>Pseudomonadati</taxon>
        <taxon>Pseudomonadota</taxon>
        <taxon>Gammaproteobacteria</taxon>
        <taxon>Alteromonadales</taxon>
        <taxon>Idiomarinaceae</taxon>
        <taxon>Pseudidiomarina</taxon>
    </lineage>
</organism>
<dbReference type="EMBL" id="JPIN01000013">
    <property type="protein sequence ID" value="KFZ27936.1"/>
    <property type="molecule type" value="Genomic_DNA"/>
</dbReference>
<dbReference type="RefSeq" id="WP_034733833.1">
    <property type="nucleotide sequence ID" value="NZ_JPIN01000013.1"/>
</dbReference>
<name>A0A094J5U8_9GAMM</name>
<accession>A0A094J5U8</accession>
<keyword evidence="1" id="KW-0472">Membrane</keyword>
<dbReference type="OrthoDB" id="6241344at2"/>
<evidence type="ECO:0000313" key="3">
    <source>
        <dbReference type="Proteomes" id="UP000053718"/>
    </source>
</evidence>
<dbReference type="Proteomes" id="UP000053718">
    <property type="component" value="Unassembled WGS sequence"/>
</dbReference>
<feature type="transmembrane region" description="Helical" evidence="1">
    <location>
        <begin position="32"/>
        <end position="55"/>
    </location>
</feature>
<dbReference type="STRING" id="1517416.IDAT_11730"/>